<dbReference type="RefSeq" id="WP_015335239.1">
    <property type="nucleotide sequence ID" value="NC_020055.1"/>
</dbReference>
<evidence type="ECO:0000256" key="3">
    <source>
        <dbReference type="ARBA" id="ARBA00022553"/>
    </source>
</evidence>
<dbReference type="SUPFAM" id="SSF55874">
    <property type="entry name" value="ATPase domain of HSP90 chaperone/DNA topoisomerase II/histidine kinase"/>
    <property type="match status" value="1"/>
</dbReference>
<keyword evidence="4" id="KW-0808">Transferase</keyword>
<dbReference type="OrthoDB" id="1931120at2"/>
<dbReference type="KEGG" id="dhy:DESAM_20340"/>
<dbReference type="Pfam" id="PF02518">
    <property type="entry name" value="HATPase_c"/>
    <property type="match status" value="1"/>
</dbReference>
<evidence type="ECO:0000256" key="7">
    <source>
        <dbReference type="ARBA" id="ARBA00022840"/>
    </source>
</evidence>
<dbReference type="InterPro" id="IPR003661">
    <property type="entry name" value="HisK_dim/P_dom"/>
</dbReference>
<dbReference type="InterPro" id="IPR004358">
    <property type="entry name" value="Sig_transdc_His_kin-like_C"/>
</dbReference>
<dbReference type="CDD" id="cd00075">
    <property type="entry name" value="HATPase"/>
    <property type="match status" value="1"/>
</dbReference>
<evidence type="ECO:0000256" key="2">
    <source>
        <dbReference type="ARBA" id="ARBA00012438"/>
    </source>
</evidence>
<dbReference type="STRING" id="1121451.DESAM_20340"/>
<evidence type="ECO:0000313" key="10">
    <source>
        <dbReference type="EMBL" id="CCO22631.1"/>
    </source>
</evidence>
<organism evidence="10 11">
    <name type="scientific">Maridesulfovibrio hydrothermalis AM13 = DSM 14728</name>
    <dbReference type="NCBI Taxonomy" id="1121451"/>
    <lineage>
        <taxon>Bacteria</taxon>
        <taxon>Pseudomonadati</taxon>
        <taxon>Thermodesulfobacteriota</taxon>
        <taxon>Desulfovibrionia</taxon>
        <taxon>Desulfovibrionales</taxon>
        <taxon>Desulfovibrionaceae</taxon>
        <taxon>Maridesulfovibrio</taxon>
    </lineage>
</organism>
<evidence type="ECO:0000259" key="9">
    <source>
        <dbReference type="PROSITE" id="PS50109"/>
    </source>
</evidence>
<name>L0RAN5_9BACT</name>
<reference evidence="10 11" key="1">
    <citation type="submission" date="2012-10" db="EMBL/GenBank/DDBJ databases">
        <authorList>
            <person name="Genoscope - CEA"/>
        </authorList>
    </citation>
    <scope>NUCLEOTIDE SEQUENCE [LARGE SCALE GENOMIC DNA]</scope>
    <source>
        <strain evidence="11">AM13 / DSM 14728</strain>
    </source>
</reference>
<protein>
    <recommendedName>
        <fullName evidence="2">histidine kinase</fullName>
        <ecNumber evidence="2">2.7.13.3</ecNumber>
    </recommendedName>
</protein>
<dbReference type="Pfam" id="PF00512">
    <property type="entry name" value="HisKA"/>
    <property type="match status" value="1"/>
</dbReference>
<evidence type="ECO:0000256" key="1">
    <source>
        <dbReference type="ARBA" id="ARBA00000085"/>
    </source>
</evidence>
<keyword evidence="5" id="KW-0547">Nucleotide-binding</keyword>
<dbReference type="SMART" id="SM00387">
    <property type="entry name" value="HATPase_c"/>
    <property type="match status" value="1"/>
</dbReference>
<keyword evidence="7" id="KW-0067">ATP-binding</keyword>
<dbReference type="SUPFAM" id="SSF47384">
    <property type="entry name" value="Homodimeric domain of signal transducing histidine kinase"/>
    <property type="match status" value="1"/>
</dbReference>
<keyword evidence="11" id="KW-1185">Reference proteome</keyword>
<sequence length="484" mass="53375">MLDNFECDNQKDCIGVVGYSFALSSLSMLLHEGSRNAAGVDLQAGVLLDKGGNPLSVGFEFPLYKDVKAMLDAHPDISMVFELSGQAEMVSRLRASLPVEVTLVELPAARFFLKLHATDKLWIACKADLMQTQGLFKSVVDQMPEDILVIGSDGMIMDSNKHCCTKTGESLEELRGKNPLDYYNCLTSVCPVKNGVIDVGAMSGKKQDELMQPETDAEGKMNFYRLYVYPITDELTRKVVQLVVLRRNITERTLIEHRLQQTERMATVGELSAYIAHEIRNPLMAMGGFAKVLLKNKSIDESGHEKIKIIYDESVRLDKLLNSILSFVRSKDVEKSNINVNRVAADAMQQLSLGCQLQEINVELDLDADTPLGVGGAEQVRQCLIHLVKNSMEAMPDGGEIKISSGFSDPYVWLEVRDSGPGIPDEMRTQVFDPFYSSKVNGNGLGLSMVKKIMEEFGGDVELASREDKGTSVALLLPKANPVA</sequence>
<evidence type="ECO:0000256" key="6">
    <source>
        <dbReference type="ARBA" id="ARBA00022777"/>
    </source>
</evidence>
<evidence type="ECO:0000313" key="11">
    <source>
        <dbReference type="Proteomes" id="UP000010808"/>
    </source>
</evidence>
<evidence type="ECO:0000256" key="5">
    <source>
        <dbReference type="ARBA" id="ARBA00022741"/>
    </source>
</evidence>
<dbReference type="Gene3D" id="3.30.450.20">
    <property type="entry name" value="PAS domain"/>
    <property type="match status" value="1"/>
</dbReference>
<dbReference type="PROSITE" id="PS50109">
    <property type="entry name" value="HIS_KIN"/>
    <property type="match status" value="1"/>
</dbReference>
<dbReference type="NCBIfam" id="TIGR00229">
    <property type="entry name" value="sensory_box"/>
    <property type="match status" value="1"/>
</dbReference>
<dbReference type="Gene3D" id="1.10.287.130">
    <property type="match status" value="1"/>
</dbReference>
<dbReference type="SUPFAM" id="SSF55785">
    <property type="entry name" value="PYP-like sensor domain (PAS domain)"/>
    <property type="match status" value="1"/>
</dbReference>
<dbReference type="Gene3D" id="3.30.565.10">
    <property type="entry name" value="Histidine kinase-like ATPase, C-terminal domain"/>
    <property type="match status" value="1"/>
</dbReference>
<dbReference type="GO" id="GO:0005524">
    <property type="term" value="F:ATP binding"/>
    <property type="evidence" value="ECO:0007669"/>
    <property type="project" value="UniProtKB-KW"/>
</dbReference>
<dbReference type="InterPro" id="IPR036890">
    <property type="entry name" value="HATPase_C_sf"/>
</dbReference>
<evidence type="ECO:0000256" key="8">
    <source>
        <dbReference type="ARBA" id="ARBA00023012"/>
    </source>
</evidence>
<proteinExistence type="predicted"/>
<feature type="domain" description="Histidine kinase" evidence="9">
    <location>
        <begin position="274"/>
        <end position="481"/>
    </location>
</feature>
<dbReference type="AlphaFoldDB" id="L0RAN5"/>
<dbReference type="InterPro" id="IPR005467">
    <property type="entry name" value="His_kinase_dom"/>
</dbReference>
<gene>
    <name evidence="10" type="ORF">DESAM_20340</name>
</gene>
<comment type="catalytic activity">
    <reaction evidence="1">
        <text>ATP + protein L-histidine = ADP + protein N-phospho-L-histidine.</text>
        <dbReference type="EC" id="2.7.13.3"/>
    </reaction>
</comment>
<evidence type="ECO:0000256" key="4">
    <source>
        <dbReference type="ARBA" id="ARBA00022679"/>
    </source>
</evidence>
<dbReference type="InterPro" id="IPR003594">
    <property type="entry name" value="HATPase_dom"/>
</dbReference>
<dbReference type="Proteomes" id="UP000010808">
    <property type="component" value="Chromosome"/>
</dbReference>
<dbReference type="HOGENOM" id="CLU_000445_114_39_7"/>
<dbReference type="GO" id="GO:0000155">
    <property type="term" value="F:phosphorelay sensor kinase activity"/>
    <property type="evidence" value="ECO:0007669"/>
    <property type="project" value="InterPro"/>
</dbReference>
<dbReference type="PANTHER" id="PTHR43065">
    <property type="entry name" value="SENSOR HISTIDINE KINASE"/>
    <property type="match status" value="1"/>
</dbReference>
<keyword evidence="8" id="KW-0902">Two-component regulatory system</keyword>
<dbReference type="InterPro" id="IPR000014">
    <property type="entry name" value="PAS"/>
</dbReference>
<dbReference type="SMART" id="SM00388">
    <property type="entry name" value="HisKA"/>
    <property type="match status" value="1"/>
</dbReference>
<dbReference type="CDD" id="cd00082">
    <property type="entry name" value="HisKA"/>
    <property type="match status" value="1"/>
</dbReference>
<dbReference type="PRINTS" id="PR00344">
    <property type="entry name" value="BCTRLSENSOR"/>
</dbReference>
<keyword evidence="3" id="KW-0597">Phosphoprotein</keyword>
<dbReference type="PANTHER" id="PTHR43065:SF10">
    <property type="entry name" value="PEROXIDE STRESS-ACTIVATED HISTIDINE KINASE MAK3"/>
    <property type="match status" value="1"/>
</dbReference>
<dbReference type="InterPro" id="IPR036097">
    <property type="entry name" value="HisK_dim/P_sf"/>
</dbReference>
<keyword evidence="6 10" id="KW-0418">Kinase</keyword>
<dbReference type="EMBL" id="FO203522">
    <property type="protein sequence ID" value="CCO22631.1"/>
    <property type="molecule type" value="Genomic_DNA"/>
</dbReference>
<accession>L0RAN5</accession>
<dbReference type="eggNOG" id="COG4191">
    <property type="taxonomic scope" value="Bacteria"/>
</dbReference>
<dbReference type="InterPro" id="IPR035965">
    <property type="entry name" value="PAS-like_dom_sf"/>
</dbReference>
<dbReference type="PATRIC" id="fig|1121451.3.peg.608"/>
<dbReference type="EC" id="2.7.13.3" evidence="2"/>